<name>A0A081XR16_STRTO</name>
<evidence type="ECO:0000256" key="1">
    <source>
        <dbReference type="ARBA" id="ARBA00009013"/>
    </source>
</evidence>
<reference evidence="4 5" key="1">
    <citation type="submission" date="2014-02" db="EMBL/GenBank/DDBJ databases">
        <title>The genome announcement of Streptomyces toyocaensis NRRL15009.</title>
        <authorList>
            <person name="Hong H.-J."/>
            <person name="Kwun M.J."/>
        </authorList>
    </citation>
    <scope>NUCLEOTIDE SEQUENCE [LARGE SCALE GENOMIC DNA]</scope>
    <source>
        <strain evidence="4 5">NRRL 15009</strain>
    </source>
</reference>
<comment type="caution">
    <text evidence="4">The sequence shown here is derived from an EMBL/GenBank/DDBJ whole genome shotgun (WGS) entry which is preliminary data.</text>
</comment>
<evidence type="ECO:0000313" key="5">
    <source>
        <dbReference type="Proteomes" id="UP000028341"/>
    </source>
</evidence>
<evidence type="ECO:0000256" key="2">
    <source>
        <dbReference type="RuleBase" id="RU003749"/>
    </source>
</evidence>
<protein>
    <recommendedName>
        <fullName evidence="2">Anti-sigma factor antagonist</fullName>
    </recommendedName>
</protein>
<dbReference type="OrthoDB" id="3481860at2"/>
<dbReference type="PANTHER" id="PTHR33495:SF2">
    <property type="entry name" value="ANTI-SIGMA FACTOR ANTAGONIST TM_1081-RELATED"/>
    <property type="match status" value="1"/>
</dbReference>
<dbReference type="NCBIfam" id="TIGR00377">
    <property type="entry name" value="ant_ant_sig"/>
    <property type="match status" value="1"/>
</dbReference>
<sequence>MTDSDEICSVTPRRIPSGPYVVEVVGELDHHTAHYLSEAVNDAPFGDEGVVLDLSGLTYCDSTGITALITAYQRAQATGSPLGLAGVSADQMRVFQVVGLDQVFTFHPTTEEAIEALRRG</sequence>
<organism evidence="4 5">
    <name type="scientific">Streptomyces toyocaensis</name>
    <dbReference type="NCBI Taxonomy" id="55952"/>
    <lineage>
        <taxon>Bacteria</taxon>
        <taxon>Bacillati</taxon>
        <taxon>Actinomycetota</taxon>
        <taxon>Actinomycetes</taxon>
        <taxon>Kitasatosporales</taxon>
        <taxon>Streptomycetaceae</taxon>
        <taxon>Streptomyces</taxon>
    </lineage>
</organism>
<gene>
    <name evidence="4" type="ORF">BU52_16350</name>
</gene>
<evidence type="ECO:0000259" key="3">
    <source>
        <dbReference type="PROSITE" id="PS50801"/>
    </source>
</evidence>
<dbReference type="CDD" id="cd07043">
    <property type="entry name" value="STAS_anti-anti-sigma_factors"/>
    <property type="match status" value="1"/>
</dbReference>
<dbReference type="PANTHER" id="PTHR33495">
    <property type="entry name" value="ANTI-SIGMA FACTOR ANTAGONIST TM_1081-RELATED-RELATED"/>
    <property type="match status" value="1"/>
</dbReference>
<keyword evidence="5" id="KW-1185">Reference proteome</keyword>
<dbReference type="PROSITE" id="PS50801">
    <property type="entry name" value="STAS"/>
    <property type="match status" value="1"/>
</dbReference>
<dbReference type="InterPro" id="IPR003658">
    <property type="entry name" value="Anti-sigma_ant"/>
</dbReference>
<dbReference type="GO" id="GO:0043856">
    <property type="term" value="F:anti-sigma factor antagonist activity"/>
    <property type="evidence" value="ECO:0007669"/>
    <property type="project" value="InterPro"/>
</dbReference>
<dbReference type="RefSeq" id="WP_037934396.1">
    <property type="nucleotide sequence ID" value="NZ_JBFADL010000072.1"/>
</dbReference>
<dbReference type="AlphaFoldDB" id="A0A081XR16"/>
<dbReference type="InterPro" id="IPR036513">
    <property type="entry name" value="STAS_dom_sf"/>
</dbReference>
<dbReference type="Gene3D" id="3.30.750.24">
    <property type="entry name" value="STAS domain"/>
    <property type="match status" value="1"/>
</dbReference>
<proteinExistence type="inferred from homology"/>
<dbReference type="Proteomes" id="UP000028341">
    <property type="component" value="Unassembled WGS sequence"/>
</dbReference>
<dbReference type="EMBL" id="JFCB01000013">
    <property type="protein sequence ID" value="KES05989.1"/>
    <property type="molecule type" value="Genomic_DNA"/>
</dbReference>
<evidence type="ECO:0000313" key="4">
    <source>
        <dbReference type="EMBL" id="KES05989.1"/>
    </source>
</evidence>
<dbReference type="SUPFAM" id="SSF52091">
    <property type="entry name" value="SpoIIaa-like"/>
    <property type="match status" value="1"/>
</dbReference>
<feature type="domain" description="STAS" evidence="3">
    <location>
        <begin position="21"/>
        <end position="117"/>
    </location>
</feature>
<accession>A0A081XR16</accession>
<dbReference type="STRING" id="55952.BU52_16350"/>
<dbReference type="Pfam" id="PF01740">
    <property type="entry name" value="STAS"/>
    <property type="match status" value="1"/>
</dbReference>
<dbReference type="InterPro" id="IPR002645">
    <property type="entry name" value="STAS_dom"/>
</dbReference>
<comment type="similarity">
    <text evidence="1 2">Belongs to the anti-sigma-factor antagonist family.</text>
</comment>
<dbReference type="eggNOG" id="COG1366">
    <property type="taxonomic scope" value="Bacteria"/>
</dbReference>